<comment type="caution">
    <text evidence="2">The sequence shown here is derived from an EMBL/GenBank/DDBJ whole genome shotgun (WGS) entry which is preliminary data.</text>
</comment>
<feature type="chain" id="PRO_5021323639" evidence="1">
    <location>
        <begin position="23"/>
        <end position="111"/>
    </location>
</feature>
<dbReference type="Proteomes" id="UP000314294">
    <property type="component" value="Unassembled WGS sequence"/>
</dbReference>
<evidence type="ECO:0000313" key="2">
    <source>
        <dbReference type="EMBL" id="TNN49784.1"/>
    </source>
</evidence>
<dbReference type="EMBL" id="SRLO01000641">
    <property type="protein sequence ID" value="TNN49784.1"/>
    <property type="molecule type" value="Genomic_DNA"/>
</dbReference>
<keyword evidence="1" id="KW-0732">Signal</keyword>
<proteinExistence type="predicted"/>
<accession>A0A4Z2GAG2</accession>
<gene>
    <name evidence="2" type="ORF">EYF80_040008</name>
</gene>
<name>A0A4Z2GAG2_9TELE</name>
<feature type="signal peptide" evidence="1">
    <location>
        <begin position="1"/>
        <end position="22"/>
    </location>
</feature>
<keyword evidence="3" id="KW-1185">Reference proteome</keyword>
<organism evidence="2 3">
    <name type="scientific">Liparis tanakae</name>
    <name type="common">Tanaka's snailfish</name>
    <dbReference type="NCBI Taxonomy" id="230148"/>
    <lineage>
        <taxon>Eukaryota</taxon>
        <taxon>Metazoa</taxon>
        <taxon>Chordata</taxon>
        <taxon>Craniata</taxon>
        <taxon>Vertebrata</taxon>
        <taxon>Euteleostomi</taxon>
        <taxon>Actinopterygii</taxon>
        <taxon>Neopterygii</taxon>
        <taxon>Teleostei</taxon>
        <taxon>Neoteleostei</taxon>
        <taxon>Acanthomorphata</taxon>
        <taxon>Eupercaria</taxon>
        <taxon>Perciformes</taxon>
        <taxon>Cottioidei</taxon>
        <taxon>Cottales</taxon>
        <taxon>Liparidae</taxon>
        <taxon>Liparis</taxon>
    </lineage>
</organism>
<protein>
    <submittedName>
        <fullName evidence="2">Uncharacterized protein</fullName>
    </submittedName>
</protein>
<sequence length="111" mass="12105">MPKVGLTFALRFVVWALSQAQAQYIIQRESGGKCDLDNADCDNPTENHHQTEKNCTAIWTFPEGSRSSQNSARPLVLDFLQRSASTDTPTVALASGSSALCIRTTSMTRPS</sequence>
<reference evidence="2 3" key="1">
    <citation type="submission" date="2019-03" db="EMBL/GenBank/DDBJ databases">
        <title>First draft genome of Liparis tanakae, snailfish: a comprehensive survey of snailfish specific genes.</title>
        <authorList>
            <person name="Kim W."/>
            <person name="Song I."/>
            <person name="Jeong J.-H."/>
            <person name="Kim D."/>
            <person name="Kim S."/>
            <person name="Ryu S."/>
            <person name="Song J.Y."/>
            <person name="Lee S.K."/>
        </authorList>
    </citation>
    <scope>NUCLEOTIDE SEQUENCE [LARGE SCALE GENOMIC DNA]</scope>
    <source>
        <tissue evidence="2">Muscle</tissue>
    </source>
</reference>
<evidence type="ECO:0000256" key="1">
    <source>
        <dbReference type="SAM" id="SignalP"/>
    </source>
</evidence>
<evidence type="ECO:0000313" key="3">
    <source>
        <dbReference type="Proteomes" id="UP000314294"/>
    </source>
</evidence>
<dbReference type="AlphaFoldDB" id="A0A4Z2GAG2"/>